<gene>
    <name evidence="1" type="ORF">ACELLULO517_15835</name>
</gene>
<dbReference type="EMBL" id="JAESVA010000005">
    <property type="protein sequence ID" value="MCB8881719.1"/>
    <property type="molecule type" value="Genomic_DNA"/>
</dbReference>
<comment type="caution">
    <text evidence="1">The sequence shown here is derived from an EMBL/GenBank/DDBJ whole genome shotgun (WGS) entry which is preliminary data.</text>
</comment>
<proteinExistence type="predicted"/>
<evidence type="ECO:0000313" key="1">
    <source>
        <dbReference type="EMBL" id="MCB8881719.1"/>
    </source>
</evidence>
<organism evidence="1 2">
    <name type="scientific">Acidisoma cellulosilyticum</name>
    <dbReference type="NCBI Taxonomy" id="2802395"/>
    <lineage>
        <taxon>Bacteria</taxon>
        <taxon>Pseudomonadati</taxon>
        <taxon>Pseudomonadota</taxon>
        <taxon>Alphaproteobacteria</taxon>
        <taxon>Acetobacterales</taxon>
        <taxon>Acidocellaceae</taxon>
        <taxon>Acidisoma</taxon>
    </lineage>
</organism>
<sequence>MATGDQSDFVARLTKLLPRGWFGETSSTPFLQGVLNGIAYTLADAYAWIAYARTCIRWSTSTADALDARAIDFLGGRVVRLSGETDAAFRARCLKELLRPRNTRAALIQEIIDTTGQTPVIIEPWNPGDTGAYGDVGDTTWRGLAYDTVGYYGDPELPNQVFAIVYRPALVTIPYIAGYDNGGVAGYASGLDLTYEGPLEYVSGDSSVTDDQIYAAIDSVLPAGIVCWTMITNKPPVAGDLLNIDFVIGTSTLG</sequence>
<evidence type="ECO:0000313" key="2">
    <source>
        <dbReference type="Proteomes" id="UP000721844"/>
    </source>
</evidence>
<reference evidence="1 2" key="1">
    <citation type="journal article" date="2021" name="Microorganisms">
        <title>Acidisoma silvae sp. nov. and Acidisomacellulosilytica sp. nov., Two Acidophilic Bacteria Isolated from Decaying Wood, Hydrolyzing Cellulose and Producing Poly-3-hydroxybutyrate.</title>
        <authorList>
            <person name="Mieszkin S."/>
            <person name="Pouder E."/>
            <person name="Uroz S."/>
            <person name="Simon-Colin C."/>
            <person name="Alain K."/>
        </authorList>
    </citation>
    <scope>NUCLEOTIDE SEQUENCE [LARGE SCALE GENOMIC DNA]</scope>
    <source>
        <strain evidence="1 2">HW T5.17</strain>
    </source>
</reference>
<dbReference type="AlphaFoldDB" id="A0A963Z2U7"/>
<keyword evidence="2" id="KW-1185">Reference proteome</keyword>
<name>A0A963Z2U7_9PROT</name>
<protein>
    <submittedName>
        <fullName evidence="1">Uncharacterized protein</fullName>
    </submittedName>
</protein>
<dbReference type="RefSeq" id="WP_227308384.1">
    <property type="nucleotide sequence ID" value="NZ_JAESVA010000005.1"/>
</dbReference>
<accession>A0A963Z2U7</accession>
<dbReference type="Proteomes" id="UP000721844">
    <property type="component" value="Unassembled WGS sequence"/>
</dbReference>